<dbReference type="AlphaFoldDB" id="A0A2M8W3E2"/>
<dbReference type="EMBL" id="PGTZ01000012">
    <property type="protein sequence ID" value="PJI85452.1"/>
    <property type="molecule type" value="Genomic_DNA"/>
</dbReference>
<organism evidence="2 3">
    <name type="scientific">Luteimicrobium subarcticum</name>
    <dbReference type="NCBI Taxonomy" id="620910"/>
    <lineage>
        <taxon>Bacteria</taxon>
        <taxon>Bacillati</taxon>
        <taxon>Actinomycetota</taxon>
        <taxon>Actinomycetes</taxon>
        <taxon>Micrococcales</taxon>
        <taxon>Luteimicrobium</taxon>
    </lineage>
</organism>
<feature type="transmembrane region" description="Helical" evidence="1">
    <location>
        <begin position="6"/>
        <end position="26"/>
    </location>
</feature>
<name>A0A2M8W3E2_9MICO</name>
<evidence type="ECO:0000256" key="1">
    <source>
        <dbReference type="SAM" id="Phobius"/>
    </source>
</evidence>
<feature type="transmembrane region" description="Helical" evidence="1">
    <location>
        <begin position="126"/>
        <end position="149"/>
    </location>
</feature>
<dbReference type="Proteomes" id="UP000231586">
    <property type="component" value="Unassembled WGS sequence"/>
</dbReference>
<keyword evidence="1" id="KW-0812">Transmembrane</keyword>
<dbReference type="RefSeq" id="WP_100351077.1">
    <property type="nucleotide sequence ID" value="NZ_PGTZ01000012.1"/>
</dbReference>
<protein>
    <submittedName>
        <fullName evidence="2">Uncharacterized protein</fullName>
    </submittedName>
</protein>
<reference evidence="2 3" key="1">
    <citation type="submission" date="2017-11" db="EMBL/GenBank/DDBJ databases">
        <title>Genomic Encyclopedia of Archaeal and Bacterial Type Strains, Phase II (KMG-II): From Individual Species to Whole Genera.</title>
        <authorList>
            <person name="Goeker M."/>
        </authorList>
    </citation>
    <scope>NUCLEOTIDE SEQUENCE [LARGE SCALE GENOMIC DNA]</scope>
    <source>
        <strain evidence="2 3">DSM 22413</strain>
    </source>
</reference>
<keyword evidence="1" id="KW-1133">Transmembrane helix</keyword>
<accession>A0A2M8W3E2</accession>
<proteinExistence type="predicted"/>
<feature type="transmembrane region" description="Helical" evidence="1">
    <location>
        <begin position="53"/>
        <end position="73"/>
    </location>
</feature>
<keyword evidence="3" id="KW-1185">Reference proteome</keyword>
<sequence length="297" mass="29471">MSLVALALLLVVVAVPTALVTAVLWLTGRTHAPDPGSSTGLVRKNAQRHETTVFLAAAGVGAIVAVVLLAAPVSDGDTSPRLGGAAPFAGAAAFAAVRAVGELTWPRPRASRRLAPLARRGVRSVGGNRLTLLLATAVVATLSVVAFGFTASTDGTTIDAPAVPGTTSTSGPYPGWPYGVPVLVALGLALLATAGALRLVARRRPLDGLTVAQDDALRRTSAARLLGGVQLGVGGGIAALDLFTGLVLHGAGWPLPAAASATVGLVVGVASVTAFVTSLAARDTRPTPLAPAPVGAV</sequence>
<evidence type="ECO:0000313" key="2">
    <source>
        <dbReference type="EMBL" id="PJI85452.1"/>
    </source>
</evidence>
<evidence type="ECO:0000313" key="3">
    <source>
        <dbReference type="Proteomes" id="UP000231586"/>
    </source>
</evidence>
<feature type="transmembrane region" description="Helical" evidence="1">
    <location>
        <begin position="85"/>
        <end position="105"/>
    </location>
</feature>
<comment type="caution">
    <text evidence="2">The sequence shown here is derived from an EMBL/GenBank/DDBJ whole genome shotgun (WGS) entry which is preliminary data.</text>
</comment>
<gene>
    <name evidence="2" type="ORF">CLV34_2964</name>
</gene>
<feature type="transmembrane region" description="Helical" evidence="1">
    <location>
        <begin position="222"/>
        <end position="243"/>
    </location>
</feature>
<keyword evidence="1" id="KW-0472">Membrane</keyword>
<feature type="transmembrane region" description="Helical" evidence="1">
    <location>
        <begin position="178"/>
        <end position="201"/>
    </location>
</feature>
<feature type="transmembrane region" description="Helical" evidence="1">
    <location>
        <begin position="255"/>
        <end position="276"/>
    </location>
</feature>